<dbReference type="AlphaFoldDB" id="A0A6A5SHY1"/>
<evidence type="ECO:0000313" key="2">
    <source>
        <dbReference type="EMBL" id="KAF1939294.1"/>
    </source>
</evidence>
<keyword evidence="3" id="KW-1185">Reference proteome</keyword>
<reference evidence="2" key="1">
    <citation type="journal article" date="2020" name="Stud. Mycol.">
        <title>101 Dothideomycetes genomes: a test case for predicting lifestyles and emergence of pathogens.</title>
        <authorList>
            <person name="Haridas S."/>
            <person name="Albert R."/>
            <person name="Binder M."/>
            <person name="Bloem J."/>
            <person name="Labutti K."/>
            <person name="Salamov A."/>
            <person name="Andreopoulos B."/>
            <person name="Baker S."/>
            <person name="Barry K."/>
            <person name="Bills G."/>
            <person name="Bluhm B."/>
            <person name="Cannon C."/>
            <person name="Castanera R."/>
            <person name="Culley D."/>
            <person name="Daum C."/>
            <person name="Ezra D."/>
            <person name="Gonzalez J."/>
            <person name="Henrissat B."/>
            <person name="Kuo A."/>
            <person name="Liang C."/>
            <person name="Lipzen A."/>
            <person name="Lutzoni F."/>
            <person name="Magnuson J."/>
            <person name="Mondo S."/>
            <person name="Nolan M."/>
            <person name="Ohm R."/>
            <person name="Pangilinan J."/>
            <person name="Park H.-J."/>
            <person name="Ramirez L."/>
            <person name="Alfaro M."/>
            <person name="Sun H."/>
            <person name="Tritt A."/>
            <person name="Yoshinaga Y."/>
            <person name="Zwiers L.-H."/>
            <person name="Turgeon B."/>
            <person name="Goodwin S."/>
            <person name="Spatafora J."/>
            <person name="Crous P."/>
            <person name="Grigoriev I."/>
        </authorList>
    </citation>
    <scope>NUCLEOTIDE SEQUENCE</scope>
    <source>
        <strain evidence="2">CBS 161.51</strain>
    </source>
</reference>
<proteinExistence type="predicted"/>
<gene>
    <name evidence="2" type="ORF">EJ02DRAFT_457057</name>
</gene>
<feature type="transmembrane region" description="Helical" evidence="1">
    <location>
        <begin position="57"/>
        <end position="80"/>
    </location>
</feature>
<keyword evidence="1" id="KW-0472">Membrane</keyword>
<sequence length="104" mass="12225">MAIHARFYLRYVGLICTKLPHCTHLQLVFALLAIKPEALVIRTRHCIYRRMALQPQFLLYILILSLRAKYLNVTTLFLYLNRSSPTSGLTYLLPRRQHRSKVVN</sequence>
<evidence type="ECO:0000313" key="3">
    <source>
        <dbReference type="Proteomes" id="UP000800038"/>
    </source>
</evidence>
<name>A0A6A5SHY1_9PLEO</name>
<keyword evidence="1" id="KW-1133">Transmembrane helix</keyword>
<accession>A0A6A5SHY1</accession>
<protein>
    <submittedName>
        <fullName evidence="2">Uncharacterized protein</fullName>
    </submittedName>
</protein>
<dbReference type="Proteomes" id="UP000800038">
    <property type="component" value="Unassembled WGS sequence"/>
</dbReference>
<evidence type="ECO:0000256" key="1">
    <source>
        <dbReference type="SAM" id="Phobius"/>
    </source>
</evidence>
<organism evidence="2 3">
    <name type="scientific">Clathrospora elynae</name>
    <dbReference type="NCBI Taxonomy" id="706981"/>
    <lineage>
        <taxon>Eukaryota</taxon>
        <taxon>Fungi</taxon>
        <taxon>Dikarya</taxon>
        <taxon>Ascomycota</taxon>
        <taxon>Pezizomycotina</taxon>
        <taxon>Dothideomycetes</taxon>
        <taxon>Pleosporomycetidae</taxon>
        <taxon>Pleosporales</taxon>
        <taxon>Diademaceae</taxon>
        <taxon>Clathrospora</taxon>
    </lineage>
</organism>
<keyword evidence="1" id="KW-0812">Transmembrane</keyword>
<dbReference type="EMBL" id="ML976084">
    <property type="protein sequence ID" value="KAF1939294.1"/>
    <property type="molecule type" value="Genomic_DNA"/>
</dbReference>